<keyword evidence="6" id="KW-0029">Amino-acid transport</keyword>
<evidence type="ECO:0000256" key="9">
    <source>
        <dbReference type="RuleBase" id="RU363032"/>
    </source>
</evidence>
<feature type="transmembrane region" description="Helical" evidence="9">
    <location>
        <begin position="104"/>
        <end position="123"/>
    </location>
</feature>
<feature type="transmembrane region" description="Helical" evidence="9">
    <location>
        <begin position="253"/>
        <end position="272"/>
    </location>
</feature>
<sequence>MNWIADLWRSFIGWLAESTEPVYNWFDGLLAFLPRIPFGDWIESLVDWMKNTEFIANRFNDLRDFIAFISTDIFLSFFQLIPPIIFILILTAVSFWFTRKKRAYGLPVLVFFGLLLIESVNYWNDMLLTLSLVLTATLISIVVGIPLGIWMGKSNRVQQIVTPILDFMQTMPAFVYLLPAVAFFSIGMVPGVVASVIFAMPPTVRLTNLGIRQVPTEMIEASDSFGSTSLQKLFKVQLPMAKTTIMAGVNQTIMLALSMVVIAAMIGTDGLGRQIYFAVSRNDLAMGFEAGICLVILAIILDRLTQAFNLNKMK</sequence>
<feature type="transmembrane region" description="Helical" evidence="9">
    <location>
        <begin position="284"/>
        <end position="301"/>
    </location>
</feature>
<feature type="transmembrane region" description="Helical" evidence="9">
    <location>
        <begin position="73"/>
        <end position="97"/>
    </location>
</feature>
<dbReference type="GO" id="GO:0043190">
    <property type="term" value="C:ATP-binding cassette (ABC) transporter complex"/>
    <property type="evidence" value="ECO:0007669"/>
    <property type="project" value="TreeGrafter"/>
</dbReference>
<keyword evidence="8 9" id="KW-0472">Membrane</keyword>
<dbReference type="SUPFAM" id="SSF161098">
    <property type="entry name" value="MetI-like"/>
    <property type="match status" value="1"/>
</dbReference>
<evidence type="ECO:0000256" key="5">
    <source>
        <dbReference type="ARBA" id="ARBA00022692"/>
    </source>
</evidence>
<dbReference type="InterPro" id="IPR035906">
    <property type="entry name" value="MetI-like_sf"/>
</dbReference>
<feature type="transmembrane region" description="Helical" evidence="9">
    <location>
        <begin position="129"/>
        <end position="152"/>
    </location>
</feature>
<dbReference type="GO" id="GO:0005275">
    <property type="term" value="F:amine transmembrane transporter activity"/>
    <property type="evidence" value="ECO:0007669"/>
    <property type="project" value="TreeGrafter"/>
</dbReference>
<dbReference type="GO" id="GO:0031460">
    <property type="term" value="P:glycine betaine transport"/>
    <property type="evidence" value="ECO:0007669"/>
    <property type="project" value="TreeGrafter"/>
</dbReference>
<keyword evidence="12" id="KW-1185">Reference proteome</keyword>
<organism evidence="11 12">
    <name type="scientific">Evansella caseinilytica</name>
    <dbReference type="NCBI Taxonomy" id="1503961"/>
    <lineage>
        <taxon>Bacteria</taxon>
        <taxon>Bacillati</taxon>
        <taxon>Bacillota</taxon>
        <taxon>Bacilli</taxon>
        <taxon>Bacillales</taxon>
        <taxon>Bacillaceae</taxon>
        <taxon>Evansella</taxon>
    </lineage>
</organism>
<dbReference type="GO" id="GO:0006865">
    <property type="term" value="P:amino acid transport"/>
    <property type="evidence" value="ECO:0007669"/>
    <property type="project" value="UniProtKB-KW"/>
</dbReference>
<keyword evidence="3 9" id="KW-0813">Transport</keyword>
<dbReference type="PANTHER" id="PTHR47737:SF1">
    <property type="entry name" value="GLYCINE BETAINE_PROLINE BETAINE TRANSPORT SYSTEM PERMEASE PROTEIN PROW"/>
    <property type="match status" value="1"/>
</dbReference>
<dbReference type="AlphaFoldDB" id="A0A1H3QH44"/>
<keyword evidence="7 9" id="KW-1133">Transmembrane helix</keyword>
<evidence type="ECO:0000256" key="4">
    <source>
        <dbReference type="ARBA" id="ARBA00022475"/>
    </source>
</evidence>
<protein>
    <submittedName>
        <fullName evidence="11">Glycine betaine/proline transport system permease protein</fullName>
    </submittedName>
</protein>
<dbReference type="Gene3D" id="1.10.3720.10">
    <property type="entry name" value="MetI-like"/>
    <property type="match status" value="1"/>
</dbReference>
<proteinExistence type="inferred from homology"/>
<reference evidence="12" key="1">
    <citation type="submission" date="2016-10" db="EMBL/GenBank/DDBJ databases">
        <authorList>
            <person name="Varghese N."/>
            <person name="Submissions S."/>
        </authorList>
    </citation>
    <scope>NUCLEOTIDE SEQUENCE [LARGE SCALE GENOMIC DNA]</scope>
    <source>
        <strain evidence="12">SP</strain>
    </source>
</reference>
<gene>
    <name evidence="11" type="ORF">SAMN05421736_106174</name>
</gene>
<evidence type="ECO:0000256" key="2">
    <source>
        <dbReference type="ARBA" id="ARBA00007069"/>
    </source>
</evidence>
<dbReference type="EMBL" id="FNPI01000006">
    <property type="protein sequence ID" value="SDZ12613.1"/>
    <property type="molecule type" value="Genomic_DNA"/>
</dbReference>
<comment type="similarity">
    <text evidence="2">Belongs to the binding-protein-dependent transport system permease family. CysTW subfamily.</text>
</comment>
<dbReference type="STRING" id="1503961.SAMN05421736_106174"/>
<dbReference type="CDD" id="cd06261">
    <property type="entry name" value="TM_PBP2"/>
    <property type="match status" value="1"/>
</dbReference>
<name>A0A1H3QH44_9BACI</name>
<dbReference type="FunFam" id="1.10.3720.10:FF:000001">
    <property type="entry name" value="Glycine betaine ABC transporter, permease"/>
    <property type="match status" value="1"/>
</dbReference>
<evidence type="ECO:0000313" key="11">
    <source>
        <dbReference type="EMBL" id="SDZ12613.1"/>
    </source>
</evidence>
<dbReference type="Pfam" id="PF00528">
    <property type="entry name" value="BPD_transp_1"/>
    <property type="match status" value="1"/>
</dbReference>
<dbReference type="PANTHER" id="PTHR47737">
    <property type="entry name" value="GLYCINE BETAINE/PROLINE BETAINE TRANSPORT SYSTEM PERMEASE PROTEIN PROW"/>
    <property type="match status" value="1"/>
</dbReference>
<dbReference type="InterPro" id="IPR000515">
    <property type="entry name" value="MetI-like"/>
</dbReference>
<evidence type="ECO:0000256" key="1">
    <source>
        <dbReference type="ARBA" id="ARBA00004651"/>
    </source>
</evidence>
<evidence type="ECO:0000259" key="10">
    <source>
        <dbReference type="PROSITE" id="PS50928"/>
    </source>
</evidence>
<evidence type="ECO:0000256" key="8">
    <source>
        <dbReference type="ARBA" id="ARBA00023136"/>
    </source>
</evidence>
<dbReference type="Proteomes" id="UP000198935">
    <property type="component" value="Unassembled WGS sequence"/>
</dbReference>
<feature type="transmembrane region" description="Helical" evidence="9">
    <location>
        <begin position="173"/>
        <end position="200"/>
    </location>
</feature>
<feature type="domain" description="ABC transmembrane type-1" evidence="10">
    <location>
        <begin position="126"/>
        <end position="305"/>
    </location>
</feature>
<evidence type="ECO:0000256" key="3">
    <source>
        <dbReference type="ARBA" id="ARBA00022448"/>
    </source>
</evidence>
<evidence type="ECO:0000256" key="6">
    <source>
        <dbReference type="ARBA" id="ARBA00022970"/>
    </source>
</evidence>
<comment type="subcellular location">
    <subcellularLocation>
        <location evidence="1 9">Cell membrane</location>
        <topology evidence="1 9">Multi-pass membrane protein</topology>
    </subcellularLocation>
</comment>
<keyword evidence="5 9" id="KW-0812">Transmembrane</keyword>
<dbReference type="PROSITE" id="PS50928">
    <property type="entry name" value="ABC_TM1"/>
    <property type="match status" value="1"/>
</dbReference>
<dbReference type="GO" id="GO:0015226">
    <property type="term" value="F:carnitine transmembrane transporter activity"/>
    <property type="evidence" value="ECO:0007669"/>
    <property type="project" value="TreeGrafter"/>
</dbReference>
<evidence type="ECO:0000256" key="7">
    <source>
        <dbReference type="ARBA" id="ARBA00022989"/>
    </source>
</evidence>
<dbReference type="GO" id="GO:0015871">
    <property type="term" value="P:choline transport"/>
    <property type="evidence" value="ECO:0007669"/>
    <property type="project" value="TreeGrafter"/>
</dbReference>
<evidence type="ECO:0000313" key="12">
    <source>
        <dbReference type="Proteomes" id="UP000198935"/>
    </source>
</evidence>
<accession>A0A1H3QH44</accession>
<keyword evidence="4" id="KW-1003">Cell membrane</keyword>